<dbReference type="InterPro" id="IPR007375">
    <property type="entry name" value="SoxG"/>
</dbReference>
<dbReference type="Proteomes" id="UP000250079">
    <property type="component" value="Chromosome"/>
</dbReference>
<gene>
    <name evidence="1" type="primary">soxG</name>
    <name evidence="1" type="ORF">IMCC3135_13120</name>
</gene>
<protein>
    <submittedName>
        <fullName evidence="1">Sarcosine oxidase subunit gamma</fullName>
        <ecNumber evidence="1">1.5.3.1</ecNumber>
    </submittedName>
</protein>
<sequence length="234" mass="25154">MSKLDKTIAVMDLHVGSDIADVVELSPLAHVGLPARGGPASISRIVRAKASSRTLVASAVLEEASVTGILVLRASTGKEALASALQTTLNVKLPERLASHSISDKYCVRWMSPDEWLLTCPLDEAFELENKLRAAADGPIAIVNVSGGYSLLTLSGESALKVLKKSTSYDVHPDSFGPGKVVNTVMAKAQVTLRAVGEDRYEIIVRRSFADYLWLWLQRAGKEYGLEAFSLTAS</sequence>
<reference evidence="1 2" key="1">
    <citation type="submission" date="2016-12" db="EMBL/GenBank/DDBJ databases">
        <authorList>
            <person name="Song W.-J."/>
            <person name="Kurnit D.M."/>
        </authorList>
    </citation>
    <scope>NUCLEOTIDE SEQUENCE [LARGE SCALE GENOMIC DNA]</scope>
    <source>
        <strain evidence="1 2">IMCC3135</strain>
    </source>
</reference>
<dbReference type="EC" id="1.5.3.1" evidence="1"/>
<name>A0A2Z2NMM3_9GAMM</name>
<dbReference type="KEGG" id="gai:IMCC3135_13120"/>
<dbReference type="AlphaFoldDB" id="A0A2Z2NMM3"/>
<dbReference type="InterPro" id="IPR027266">
    <property type="entry name" value="TrmE/GcvT-like"/>
</dbReference>
<dbReference type="Gene3D" id="3.30.1360.120">
    <property type="entry name" value="Probable tRNA modification gtpase trme, domain 1"/>
    <property type="match status" value="1"/>
</dbReference>
<proteinExistence type="predicted"/>
<dbReference type="RefSeq" id="WP_088918003.1">
    <property type="nucleotide sequence ID" value="NZ_CP018632.1"/>
</dbReference>
<dbReference type="GO" id="GO:0008115">
    <property type="term" value="F:sarcosine oxidase activity"/>
    <property type="evidence" value="ECO:0007669"/>
    <property type="project" value="UniProtKB-EC"/>
</dbReference>
<evidence type="ECO:0000313" key="1">
    <source>
        <dbReference type="EMBL" id="ASJ72712.1"/>
    </source>
</evidence>
<keyword evidence="2" id="KW-1185">Reference proteome</keyword>
<dbReference type="Gene3D" id="3.30.70.1520">
    <property type="entry name" value="Heterotetrameric sarcosine oxidase"/>
    <property type="match status" value="1"/>
</dbReference>
<evidence type="ECO:0000313" key="2">
    <source>
        <dbReference type="Proteomes" id="UP000250079"/>
    </source>
</evidence>
<dbReference type="OrthoDB" id="9814782at2"/>
<keyword evidence="1" id="KW-0560">Oxidoreductase</keyword>
<accession>A0A2Z2NMM3</accession>
<dbReference type="EMBL" id="CP018632">
    <property type="protein sequence ID" value="ASJ72712.1"/>
    <property type="molecule type" value="Genomic_DNA"/>
</dbReference>
<dbReference type="Pfam" id="PF04268">
    <property type="entry name" value="SoxG"/>
    <property type="match status" value="1"/>
</dbReference>
<dbReference type="SUPFAM" id="SSF103025">
    <property type="entry name" value="Folate-binding domain"/>
    <property type="match status" value="1"/>
</dbReference>
<organism evidence="1 2">
    <name type="scientific">Granulosicoccus antarcticus IMCC3135</name>
    <dbReference type="NCBI Taxonomy" id="1192854"/>
    <lineage>
        <taxon>Bacteria</taxon>
        <taxon>Pseudomonadati</taxon>
        <taxon>Pseudomonadota</taxon>
        <taxon>Gammaproteobacteria</taxon>
        <taxon>Chromatiales</taxon>
        <taxon>Granulosicoccaceae</taxon>
        <taxon>Granulosicoccus</taxon>
    </lineage>
</organism>